<dbReference type="PROSITE" id="PS51257">
    <property type="entry name" value="PROKAR_LIPOPROTEIN"/>
    <property type="match status" value="1"/>
</dbReference>
<keyword evidence="4" id="KW-1185">Reference proteome</keyword>
<dbReference type="Proteomes" id="UP000219947">
    <property type="component" value="Unassembled WGS sequence"/>
</dbReference>
<reference evidence="3" key="1">
    <citation type="submission" date="2017-10" db="EMBL/GenBank/DDBJ databases">
        <title>Kefir isolates.</title>
        <authorList>
            <person name="Kim Y."/>
            <person name="Blasche S."/>
        </authorList>
    </citation>
    <scope>NUCLEOTIDE SEQUENCE [LARGE SCALE GENOMIC DNA]</scope>
    <source>
        <strain evidence="3">OG2-2</strain>
    </source>
</reference>
<name>A0A2A8D5A9_9MICC</name>
<comment type="caution">
    <text evidence="3">The sequence shown here is derived from an EMBL/GenBank/DDBJ whole genome shotgun (WGS) entry which is preliminary data.</text>
</comment>
<feature type="signal peptide" evidence="2">
    <location>
        <begin position="1"/>
        <end position="27"/>
    </location>
</feature>
<evidence type="ECO:0000313" key="4">
    <source>
        <dbReference type="Proteomes" id="UP000219947"/>
    </source>
</evidence>
<protein>
    <submittedName>
        <fullName evidence="3">Cell surface protein</fullName>
    </submittedName>
</protein>
<sequence>MKTVKIIASLALAFASALTLSACVAHSSSGSAASPSVSKTHKPFPSVTVRSMVEQTTHVSSDGSWSYVSNDGLQVKVNADGSWTKTGIMGEETAVSADGSWTHKAQTEIAEQGTVQGSQAKVQADGGYATVKKGGQPGTTKPTVPQIPEKPANPQAVTPKTPVEPSYALQ</sequence>
<evidence type="ECO:0000313" key="3">
    <source>
        <dbReference type="EMBL" id="PEN16135.1"/>
    </source>
</evidence>
<keyword evidence="2" id="KW-0732">Signal</keyword>
<organism evidence="3 4">
    <name type="scientific">Rothia dentocariosa</name>
    <dbReference type="NCBI Taxonomy" id="2047"/>
    <lineage>
        <taxon>Bacteria</taxon>
        <taxon>Bacillati</taxon>
        <taxon>Actinomycetota</taxon>
        <taxon>Actinomycetes</taxon>
        <taxon>Micrococcales</taxon>
        <taxon>Micrococcaceae</taxon>
        <taxon>Rothia</taxon>
    </lineage>
</organism>
<evidence type="ECO:0000256" key="2">
    <source>
        <dbReference type="SAM" id="SignalP"/>
    </source>
</evidence>
<accession>A0A2A8D5A9</accession>
<evidence type="ECO:0000256" key="1">
    <source>
        <dbReference type="SAM" id="MobiDB-lite"/>
    </source>
</evidence>
<dbReference type="AlphaFoldDB" id="A0A2A8D5A9"/>
<gene>
    <name evidence="3" type="ORF">CRM92_05395</name>
</gene>
<dbReference type="EMBL" id="PDEV01000002">
    <property type="protein sequence ID" value="PEN16135.1"/>
    <property type="molecule type" value="Genomic_DNA"/>
</dbReference>
<feature type="chain" id="PRO_5012902287" evidence="2">
    <location>
        <begin position="28"/>
        <end position="170"/>
    </location>
</feature>
<proteinExistence type="predicted"/>
<feature type="region of interest" description="Disordered" evidence="1">
    <location>
        <begin position="111"/>
        <end position="170"/>
    </location>
</feature>
<dbReference type="RefSeq" id="WP_098042577.1">
    <property type="nucleotide sequence ID" value="NZ_PDEV01000002.1"/>
</dbReference>